<dbReference type="PANTHER" id="PTHR13857">
    <property type="entry name" value="MRNA EDITING ENZYME"/>
    <property type="match status" value="1"/>
</dbReference>
<evidence type="ECO:0000256" key="5">
    <source>
        <dbReference type="ARBA" id="ARBA00022723"/>
    </source>
</evidence>
<feature type="domain" description="CMP/dCMP-type deaminase" evidence="10">
    <location>
        <begin position="52"/>
        <end position="161"/>
    </location>
</feature>
<dbReference type="PANTHER" id="PTHR13857:SF43">
    <property type="entry name" value="DNA DC-DU-EDITING ENZYME APOBEC-3H"/>
    <property type="match status" value="1"/>
</dbReference>
<evidence type="ECO:0000256" key="8">
    <source>
        <dbReference type="ARBA" id="ARBA00029489"/>
    </source>
</evidence>
<keyword evidence="4" id="KW-0963">Cytoplasm</keyword>
<reference evidence="11" key="3">
    <citation type="submission" date="2025-09" db="UniProtKB">
        <authorList>
            <consortium name="Ensembl"/>
        </authorList>
    </citation>
    <scope>IDENTIFICATION</scope>
    <source>
        <strain evidence="11">Brown Norway</strain>
    </source>
</reference>
<evidence type="ECO:0000256" key="6">
    <source>
        <dbReference type="ARBA" id="ARBA00022801"/>
    </source>
</evidence>
<dbReference type="PROSITE" id="PS51747">
    <property type="entry name" value="CYT_DCMP_DEAMINASES_2"/>
    <property type="match status" value="2"/>
</dbReference>
<accession>A0A8I6GL83</accession>
<evidence type="ECO:0000313" key="11">
    <source>
        <dbReference type="Ensembl" id="ENSRNOP00000095626.1"/>
    </source>
</evidence>
<dbReference type="GO" id="GO:0008270">
    <property type="term" value="F:zinc ion binding"/>
    <property type="evidence" value="ECO:0007669"/>
    <property type="project" value="InterPro"/>
</dbReference>
<comment type="similarity">
    <text evidence="3">Belongs to the cytidine and deoxycytidylate deaminase family.</text>
</comment>
<dbReference type="Gene3D" id="3.40.140.10">
    <property type="entry name" value="Cytidine Deaminase, domain 2"/>
    <property type="match status" value="2"/>
</dbReference>
<dbReference type="PROSITE" id="PS00903">
    <property type="entry name" value="CYT_DCMP_DEAMINASES_1"/>
    <property type="match status" value="2"/>
</dbReference>
<dbReference type="InterPro" id="IPR016193">
    <property type="entry name" value="Cytidine_deaminase-like"/>
</dbReference>
<evidence type="ECO:0000256" key="7">
    <source>
        <dbReference type="ARBA" id="ARBA00022833"/>
    </source>
</evidence>
<feature type="domain" description="CMP/dCMP-type deaminase" evidence="10">
    <location>
        <begin position="259"/>
        <end position="373"/>
    </location>
</feature>
<comment type="cofactor">
    <cofactor evidence="1">
        <name>Zn(2+)</name>
        <dbReference type="ChEBI" id="CHEBI:29105"/>
    </cofactor>
</comment>
<keyword evidence="7" id="KW-0862">Zinc</keyword>
<evidence type="ECO:0000256" key="4">
    <source>
        <dbReference type="ARBA" id="ARBA00022490"/>
    </source>
</evidence>
<dbReference type="InterPro" id="IPR016192">
    <property type="entry name" value="APOBEC/CMP_deaminase_Zn-bd"/>
</dbReference>
<dbReference type="InterPro" id="IPR050610">
    <property type="entry name" value="APOBEC_Cyt_Deaminase"/>
</dbReference>
<evidence type="ECO:0000256" key="2">
    <source>
        <dbReference type="ARBA" id="ARBA00004496"/>
    </source>
</evidence>
<comment type="catalytic activity">
    <reaction evidence="9">
        <text>a 2'-deoxycytidine in single-stranded DNA + H2O + H(+) = a 2'-deoxyuridine in single-stranded DNA + NH4(+)</text>
        <dbReference type="Rhea" id="RHEA:50948"/>
        <dbReference type="Rhea" id="RHEA-COMP:12846"/>
        <dbReference type="Rhea" id="RHEA-COMP:12847"/>
        <dbReference type="ChEBI" id="CHEBI:15377"/>
        <dbReference type="ChEBI" id="CHEBI:15378"/>
        <dbReference type="ChEBI" id="CHEBI:28938"/>
        <dbReference type="ChEBI" id="CHEBI:85452"/>
        <dbReference type="ChEBI" id="CHEBI:133902"/>
        <dbReference type="EC" id="3.5.4.38"/>
    </reaction>
</comment>
<dbReference type="RGD" id="1307800">
    <property type="gene designation" value="Apobec3"/>
</dbReference>
<keyword evidence="6" id="KW-0378">Hydrolase</keyword>
<dbReference type="CDD" id="cd01283">
    <property type="entry name" value="cytidine_deaminase"/>
    <property type="match status" value="2"/>
</dbReference>
<dbReference type="EC" id="3.5.4.38" evidence="8"/>
<organism evidence="11 12">
    <name type="scientific">Rattus norvegicus</name>
    <name type="common">Rat</name>
    <dbReference type="NCBI Taxonomy" id="10116"/>
    <lineage>
        <taxon>Eukaryota</taxon>
        <taxon>Metazoa</taxon>
        <taxon>Chordata</taxon>
        <taxon>Craniata</taxon>
        <taxon>Vertebrata</taxon>
        <taxon>Euteleostomi</taxon>
        <taxon>Mammalia</taxon>
        <taxon>Eutheria</taxon>
        <taxon>Euarchontoglires</taxon>
        <taxon>Glires</taxon>
        <taxon>Rodentia</taxon>
        <taxon>Myomorpha</taxon>
        <taxon>Muroidea</taxon>
        <taxon>Muridae</taxon>
        <taxon>Murinae</taxon>
        <taxon>Rattus</taxon>
    </lineage>
</organism>
<evidence type="ECO:0000256" key="9">
    <source>
        <dbReference type="ARBA" id="ARBA00049114"/>
    </source>
</evidence>
<evidence type="ECO:0000256" key="3">
    <source>
        <dbReference type="ARBA" id="ARBA00006576"/>
    </source>
</evidence>
<comment type="subcellular location">
    <subcellularLocation>
        <location evidence="2">Cytoplasm</location>
    </subcellularLocation>
</comment>
<keyword evidence="5" id="KW-0479">Metal-binding</keyword>
<sequence length="444" mass="53271">MQPQGLGPNAGMGPVCLGCSHRRPYSPIRNPLKKLYQQTFYFHFKNVRYAWGRKNNFLCYEVNGMDCALPVPLRQGVFRKQGHIHAELCFIYWFHDKVLRVLSPMEEFKVTWYMSWSPCSKCAEQVARFLAAHRNLSLAIFSSRLYYYLRNPNYQQKLCRLIQEGVHVAAMDLPEFKKCWNKFVDNDGQPFRPWMRLRINFSFYDCKLQEIFRPYYILGPSSYSPTLSNVCLIKRLPEMRFVGCSRMNLLREDVFYLQFNNSHRVKPVQNRYYRRKSYLCYQLERANGQEPLKGYLLYKKGEQHVEILFLEKMRSMELSQVRITCYLTWSPCPNCARQLAAFKKDHPDLILRIYTSRLYFYWRKKFQKGLCTLWRSGIHVDVMDLPQFADCWTNFVNPQRPFRPWNELEKNSWRIQRRLRRIKESWGLDLVNNFENLHLGPPLP</sequence>
<evidence type="ECO:0000256" key="1">
    <source>
        <dbReference type="ARBA" id="ARBA00001947"/>
    </source>
</evidence>
<keyword evidence="12" id="KW-1185">Reference proteome</keyword>
<reference evidence="11" key="1">
    <citation type="submission" date="2024-01" db="EMBL/GenBank/DDBJ databases">
        <title>GRCr8: a new rat reference genome assembly contstructed from accurate long reads and long range scaffolding.</title>
        <authorList>
            <person name="Doris P.A."/>
            <person name="Kalbfleisch T."/>
            <person name="Li K."/>
            <person name="Howe K."/>
            <person name="Wood J."/>
        </authorList>
    </citation>
    <scope>NUCLEOTIDE SEQUENCE [LARGE SCALE GENOMIC DNA]</scope>
    <source>
        <strain evidence="11">Brown Norway</strain>
    </source>
</reference>
<dbReference type="SUPFAM" id="SSF53927">
    <property type="entry name" value="Cytidine deaminase-like"/>
    <property type="match status" value="2"/>
</dbReference>
<dbReference type="GeneTree" id="ENSGT00940000162772"/>
<dbReference type="Proteomes" id="UP000002494">
    <property type="component" value="Chromosome 7"/>
</dbReference>
<dbReference type="OMA" id="FLCNQAP"/>
<dbReference type="GO" id="GO:0016787">
    <property type="term" value="F:hydrolase activity"/>
    <property type="evidence" value="ECO:0007669"/>
    <property type="project" value="UniProtKB-KW"/>
</dbReference>
<proteinExistence type="inferred from homology"/>
<dbReference type="InterPro" id="IPR002125">
    <property type="entry name" value="CMP_dCMP_dom"/>
</dbReference>
<protein>
    <recommendedName>
        <fullName evidence="8">single-stranded DNA cytosine deaminase</fullName>
        <ecNumber evidence="8">3.5.4.38</ecNumber>
    </recommendedName>
</protein>
<dbReference type="AlphaFoldDB" id="A0A8I6GL83"/>
<dbReference type="GO" id="GO:0005737">
    <property type="term" value="C:cytoplasm"/>
    <property type="evidence" value="ECO:0007669"/>
    <property type="project" value="UniProtKB-SubCell"/>
</dbReference>
<dbReference type="OrthoDB" id="9445293at2759"/>
<evidence type="ECO:0000259" key="10">
    <source>
        <dbReference type="PROSITE" id="PS51747"/>
    </source>
</evidence>
<evidence type="ECO:0000313" key="13">
    <source>
        <dbReference type="RGD" id="1307800"/>
    </source>
</evidence>
<evidence type="ECO:0000313" key="12">
    <source>
        <dbReference type="Proteomes" id="UP000002494"/>
    </source>
</evidence>
<name>A0A8I6GL83_RAT</name>
<reference evidence="11" key="2">
    <citation type="submission" date="2025-08" db="UniProtKB">
        <authorList>
            <consortium name="Ensembl"/>
        </authorList>
    </citation>
    <scope>IDENTIFICATION</scope>
    <source>
        <strain evidence="11">Brown Norway</strain>
    </source>
</reference>
<dbReference type="Pfam" id="PF18782">
    <property type="entry name" value="NAD2"/>
    <property type="match status" value="2"/>
</dbReference>
<dbReference type="Ensembl" id="ENSRNOT00000111377.2">
    <property type="protein sequence ID" value="ENSRNOP00000095626.1"/>
    <property type="gene ID" value="ENSRNOG00000016852.8"/>
</dbReference>
<gene>
    <name evidence="11 13" type="primary">Apobec3</name>
</gene>